<keyword evidence="2" id="KW-1185">Reference proteome</keyword>
<evidence type="ECO:0000313" key="1">
    <source>
        <dbReference type="EMBL" id="GBN87104.1"/>
    </source>
</evidence>
<name>A0A4Y2SFT7_ARAVE</name>
<sequence length="94" mass="10683">MISKSENLNPIMFPFKSDDRCASHDKDGVTCNESATWVRFWVDYRIDNLKEIYSNFGETIYSFSVGETLISPFGDAAVVDVSLLVDRRSICYNA</sequence>
<reference evidence="1 2" key="1">
    <citation type="journal article" date="2019" name="Sci. Rep.">
        <title>Orb-weaving spider Araneus ventricosus genome elucidates the spidroin gene catalogue.</title>
        <authorList>
            <person name="Kono N."/>
            <person name="Nakamura H."/>
            <person name="Ohtoshi R."/>
            <person name="Moran D.A.P."/>
            <person name="Shinohara A."/>
            <person name="Yoshida Y."/>
            <person name="Fujiwara M."/>
            <person name="Mori M."/>
            <person name="Tomita M."/>
            <person name="Arakawa K."/>
        </authorList>
    </citation>
    <scope>NUCLEOTIDE SEQUENCE [LARGE SCALE GENOMIC DNA]</scope>
</reference>
<protein>
    <submittedName>
        <fullName evidence="1">Uncharacterized protein</fullName>
    </submittedName>
</protein>
<gene>
    <name evidence="1" type="ORF">AVEN_182896_1</name>
</gene>
<proteinExistence type="predicted"/>
<evidence type="ECO:0000313" key="2">
    <source>
        <dbReference type="Proteomes" id="UP000499080"/>
    </source>
</evidence>
<accession>A0A4Y2SFT7</accession>
<comment type="caution">
    <text evidence="1">The sequence shown here is derived from an EMBL/GenBank/DDBJ whole genome shotgun (WGS) entry which is preliminary data.</text>
</comment>
<organism evidence="1 2">
    <name type="scientific">Araneus ventricosus</name>
    <name type="common">Orbweaver spider</name>
    <name type="synonym">Epeira ventricosa</name>
    <dbReference type="NCBI Taxonomy" id="182803"/>
    <lineage>
        <taxon>Eukaryota</taxon>
        <taxon>Metazoa</taxon>
        <taxon>Ecdysozoa</taxon>
        <taxon>Arthropoda</taxon>
        <taxon>Chelicerata</taxon>
        <taxon>Arachnida</taxon>
        <taxon>Araneae</taxon>
        <taxon>Araneomorphae</taxon>
        <taxon>Entelegynae</taxon>
        <taxon>Araneoidea</taxon>
        <taxon>Araneidae</taxon>
        <taxon>Araneus</taxon>
    </lineage>
</organism>
<dbReference type="EMBL" id="BGPR01021630">
    <property type="protein sequence ID" value="GBN87104.1"/>
    <property type="molecule type" value="Genomic_DNA"/>
</dbReference>
<dbReference type="Proteomes" id="UP000499080">
    <property type="component" value="Unassembled WGS sequence"/>
</dbReference>
<dbReference type="AlphaFoldDB" id="A0A4Y2SFT7"/>